<dbReference type="GO" id="GO:0005634">
    <property type="term" value="C:nucleus"/>
    <property type="evidence" value="ECO:0007669"/>
    <property type="project" value="TreeGrafter"/>
</dbReference>
<dbReference type="Gene3D" id="3.40.50.300">
    <property type="entry name" value="P-loop containing nucleotide triphosphate hydrolases"/>
    <property type="match status" value="1"/>
</dbReference>
<dbReference type="GO" id="GO:0009378">
    <property type="term" value="F:four-way junction helicase activity"/>
    <property type="evidence" value="ECO:0007669"/>
    <property type="project" value="TreeGrafter"/>
</dbReference>
<dbReference type="OrthoDB" id="2499463at2759"/>
<sequence>MLRSPQFLNLLLDPEFRARIAMIAIDEGHLIQDWGDDFRVEYKKIHLLRTHTGRNIPFLCVTATATTETFNTIWVSLDYGCRPFWGIDVGCKPANGTAG</sequence>
<comment type="similarity">
    <text evidence="1">Belongs to the helicase family. RecQ subfamily.</text>
</comment>
<evidence type="ECO:0000259" key="2">
    <source>
        <dbReference type="PROSITE" id="PS51192"/>
    </source>
</evidence>
<dbReference type="InParanoid" id="A0A0H2RIF2"/>
<feature type="domain" description="Helicase ATP-binding" evidence="2">
    <location>
        <begin position="1"/>
        <end position="83"/>
    </location>
</feature>
<reference evidence="3 4" key="1">
    <citation type="submission" date="2015-04" db="EMBL/GenBank/DDBJ databases">
        <title>Complete genome sequence of Schizopora paradoxa KUC8140, a cosmopolitan wood degrader in East Asia.</title>
        <authorList>
            <consortium name="DOE Joint Genome Institute"/>
            <person name="Min B."/>
            <person name="Park H."/>
            <person name="Jang Y."/>
            <person name="Kim J.-J."/>
            <person name="Kim K.H."/>
            <person name="Pangilinan J."/>
            <person name="Lipzen A."/>
            <person name="Riley R."/>
            <person name="Grigoriev I.V."/>
            <person name="Spatafora J.W."/>
            <person name="Choi I.-G."/>
        </authorList>
    </citation>
    <scope>NUCLEOTIDE SEQUENCE [LARGE SCALE GENOMIC DNA]</scope>
    <source>
        <strain evidence="3 4">KUC8140</strain>
    </source>
</reference>
<dbReference type="InterPro" id="IPR027417">
    <property type="entry name" value="P-loop_NTPase"/>
</dbReference>
<dbReference type="AlphaFoldDB" id="A0A0H2RIF2"/>
<protein>
    <recommendedName>
        <fullName evidence="2">Helicase ATP-binding domain-containing protein</fullName>
    </recommendedName>
</protein>
<dbReference type="PANTHER" id="PTHR13710:SF120">
    <property type="entry name" value="BIFUNCTIONAL 3'-5' EXONUCLEASE_ATP-DEPENDENT HELICASE WRN"/>
    <property type="match status" value="1"/>
</dbReference>
<evidence type="ECO:0000256" key="1">
    <source>
        <dbReference type="ARBA" id="ARBA00005446"/>
    </source>
</evidence>
<name>A0A0H2RIF2_9AGAM</name>
<dbReference type="GO" id="GO:0005737">
    <property type="term" value="C:cytoplasm"/>
    <property type="evidence" value="ECO:0007669"/>
    <property type="project" value="TreeGrafter"/>
</dbReference>
<gene>
    <name evidence="3" type="ORF">SCHPADRAFT_830863</name>
</gene>
<dbReference type="EMBL" id="KQ085996">
    <property type="protein sequence ID" value="KLO11584.1"/>
    <property type="molecule type" value="Genomic_DNA"/>
</dbReference>
<dbReference type="PANTHER" id="PTHR13710">
    <property type="entry name" value="DNA HELICASE RECQ FAMILY MEMBER"/>
    <property type="match status" value="1"/>
</dbReference>
<evidence type="ECO:0000313" key="4">
    <source>
        <dbReference type="Proteomes" id="UP000053477"/>
    </source>
</evidence>
<dbReference type="GO" id="GO:0000724">
    <property type="term" value="P:double-strand break repair via homologous recombination"/>
    <property type="evidence" value="ECO:0007669"/>
    <property type="project" value="TreeGrafter"/>
</dbReference>
<dbReference type="PROSITE" id="PS51192">
    <property type="entry name" value="HELICASE_ATP_BIND_1"/>
    <property type="match status" value="1"/>
</dbReference>
<accession>A0A0H2RIF2</accession>
<dbReference type="InterPro" id="IPR014001">
    <property type="entry name" value="Helicase_ATP-bd"/>
</dbReference>
<dbReference type="SUPFAM" id="SSF52540">
    <property type="entry name" value="P-loop containing nucleoside triphosphate hydrolases"/>
    <property type="match status" value="1"/>
</dbReference>
<proteinExistence type="inferred from homology"/>
<dbReference type="GO" id="GO:0043138">
    <property type="term" value="F:3'-5' DNA helicase activity"/>
    <property type="evidence" value="ECO:0007669"/>
    <property type="project" value="TreeGrafter"/>
</dbReference>
<dbReference type="GO" id="GO:0005694">
    <property type="term" value="C:chromosome"/>
    <property type="evidence" value="ECO:0007669"/>
    <property type="project" value="TreeGrafter"/>
</dbReference>
<dbReference type="STRING" id="27342.A0A0H2RIF2"/>
<evidence type="ECO:0000313" key="3">
    <source>
        <dbReference type="EMBL" id="KLO11584.1"/>
    </source>
</evidence>
<keyword evidence="4" id="KW-1185">Reference proteome</keyword>
<organism evidence="3 4">
    <name type="scientific">Schizopora paradoxa</name>
    <dbReference type="NCBI Taxonomy" id="27342"/>
    <lineage>
        <taxon>Eukaryota</taxon>
        <taxon>Fungi</taxon>
        <taxon>Dikarya</taxon>
        <taxon>Basidiomycota</taxon>
        <taxon>Agaricomycotina</taxon>
        <taxon>Agaricomycetes</taxon>
        <taxon>Hymenochaetales</taxon>
        <taxon>Schizoporaceae</taxon>
        <taxon>Schizopora</taxon>
    </lineage>
</organism>
<dbReference type="Proteomes" id="UP000053477">
    <property type="component" value="Unassembled WGS sequence"/>
</dbReference>